<accession>A0ACB9F317</accession>
<name>A0ACB9F317_CICIN</name>
<evidence type="ECO:0000313" key="2">
    <source>
        <dbReference type="Proteomes" id="UP001055811"/>
    </source>
</evidence>
<reference evidence="2" key="1">
    <citation type="journal article" date="2022" name="Mol. Ecol. Resour.">
        <title>The genomes of chicory, endive, great burdock and yacon provide insights into Asteraceae palaeo-polyploidization history and plant inulin production.</title>
        <authorList>
            <person name="Fan W."/>
            <person name="Wang S."/>
            <person name="Wang H."/>
            <person name="Wang A."/>
            <person name="Jiang F."/>
            <person name="Liu H."/>
            <person name="Zhao H."/>
            <person name="Xu D."/>
            <person name="Zhang Y."/>
        </authorList>
    </citation>
    <scope>NUCLEOTIDE SEQUENCE [LARGE SCALE GENOMIC DNA]</scope>
    <source>
        <strain evidence="2">cv. Punajuju</strain>
    </source>
</reference>
<gene>
    <name evidence="1" type="ORF">L2E82_15361</name>
</gene>
<proteinExistence type="predicted"/>
<protein>
    <submittedName>
        <fullName evidence="1">Uncharacterized protein</fullName>
    </submittedName>
</protein>
<dbReference type="EMBL" id="CM042011">
    <property type="protein sequence ID" value="KAI3765331.1"/>
    <property type="molecule type" value="Genomic_DNA"/>
</dbReference>
<evidence type="ECO:0000313" key="1">
    <source>
        <dbReference type="EMBL" id="KAI3765331.1"/>
    </source>
</evidence>
<dbReference type="Proteomes" id="UP001055811">
    <property type="component" value="Linkage Group LG03"/>
</dbReference>
<comment type="caution">
    <text evidence="1">The sequence shown here is derived from an EMBL/GenBank/DDBJ whole genome shotgun (WGS) entry which is preliminary data.</text>
</comment>
<reference evidence="1 2" key="2">
    <citation type="journal article" date="2022" name="Mol. Ecol. Resour.">
        <title>The genomes of chicory, endive, great burdock and yacon provide insights into Asteraceae paleo-polyploidization history and plant inulin production.</title>
        <authorList>
            <person name="Fan W."/>
            <person name="Wang S."/>
            <person name="Wang H."/>
            <person name="Wang A."/>
            <person name="Jiang F."/>
            <person name="Liu H."/>
            <person name="Zhao H."/>
            <person name="Xu D."/>
            <person name="Zhang Y."/>
        </authorList>
    </citation>
    <scope>NUCLEOTIDE SEQUENCE [LARGE SCALE GENOMIC DNA]</scope>
    <source>
        <strain evidence="2">cv. Punajuju</strain>
        <tissue evidence="1">Leaves</tissue>
    </source>
</reference>
<sequence length="67" mass="7447">MEDSLSVQWEMVLSKEIGFTTPVLDPSKAELNSEDANKPKASKANPTSLKSHQNRKRISIPVPFPKP</sequence>
<organism evidence="1 2">
    <name type="scientific">Cichorium intybus</name>
    <name type="common">Chicory</name>
    <dbReference type="NCBI Taxonomy" id="13427"/>
    <lineage>
        <taxon>Eukaryota</taxon>
        <taxon>Viridiplantae</taxon>
        <taxon>Streptophyta</taxon>
        <taxon>Embryophyta</taxon>
        <taxon>Tracheophyta</taxon>
        <taxon>Spermatophyta</taxon>
        <taxon>Magnoliopsida</taxon>
        <taxon>eudicotyledons</taxon>
        <taxon>Gunneridae</taxon>
        <taxon>Pentapetalae</taxon>
        <taxon>asterids</taxon>
        <taxon>campanulids</taxon>
        <taxon>Asterales</taxon>
        <taxon>Asteraceae</taxon>
        <taxon>Cichorioideae</taxon>
        <taxon>Cichorieae</taxon>
        <taxon>Cichoriinae</taxon>
        <taxon>Cichorium</taxon>
    </lineage>
</organism>
<keyword evidence="2" id="KW-1185">Reference proteome</keyword>